<dbReference type="Pfam" id="PF09179">
    <property type="entry name" value="TilS"/>
    <property type="match status" value="1"/>
</dbReference>
<protein>
    <recommendedName>
        <fullName evidence="8">tRNA(Ile)-lysidine synthase</fullName>
        <ecNumber evidence="8">6.3.4.19</ecNumber>
    </recommendedName>
    <alternativeName>
        <fullName evidence="8">tRNA(Ile)-2-lysyl-cytidine synthase</fullName>
    </alternativeName>
    <alternativeName>
        <fullName evidence="8">tRNA(Ile)-lysidine synthetase</fullName>
    </alternativeName>
</protein>
<evidence type="ECO:0000256" key="8">
    <source>
        <dbReference type="HAMAP-Rule" id="MF_01161"/>
    </source>
</evidence>
<dbReference type="GeneID" id="64217104"/>
<dbReference type="Pfam" id="PF01171">
    <property type="entry name" value="ATP_bind_3"/>
    <property type="match status" value="1"/>
</dbReference>
<reference evidence="9 10" key="1">
    <citation type="submission" date="2017-03" db="EMBL/GenBank/DDBJ databases">
        <title>Paenibacillus larvae genome sequencing.</title>
        <authorList>
            <person name="Dingman D.W."/>
        </authorList>
    </citation>
    <scope>NUCLEOTIDE SEQUENCE [LARGE SCALE GENOMIC DNA]</scope>
    <source>
        <strain evidence="9 10">SAG 10367</strain>
    </source>
</reference>
<evidence type="ECO:0000256" key="2">
    <source>
        <dbReference type="ARBA" id="ARBA00022490"/>
    </source>
</evidence>
<dbReference type="EC" id="6.3.4.19" evidence="8"/>
<dbReference type="Gene3D" id="3.30.465.60">
    <property type="match status" value="1"/>
</dbReference>
<dbReference type="SUPFAM" id="SSF82829">
    <property type="entry name" value="MesJ substrate recognition domain-like"/>
    <property type="match status" value="1"/>
</dbReference>
<comment type="function">
    <text evidence="8">Ligates lysine onto the cytidine present at position 34 of the AUA codon-specific tRNA(Ile) that contains the anticodon CAU, in an ATP-dependent manner. Cytidine is converted to lysidine, thus changing the amino acid specificity of the tRNA from methionine to isoleucine.</text>
</comment>
<organism evidence="9 10">
    <name type="scientific">Paenibacillus larvae subsp. pulvifaciens</name>
    <dbReference type="NCBI Taxonomy" id="1477"/>
    <lineage>
        <taxon>Bacteria</taxon>
        <taxon>Bacillati</taxon>
        <taxon>Bacillota</taxon>
        <taxon>Bacilli</taxon>
        <taxon>Bacillales</taxon>
        <taxon>Paenibacillaceae</taxon>
        <taxon>Paenibacillus</taxon>
    </lineage>
</organism>
<dbReference type="GO" id="GO:0005524">
    <property type="term" value="F:ATP binding"/>
    <property type="evidence" value="ECO:0007669"/>
    <property type="project" value="UniProtKB-UniRule"/>
</dbReference>
<keyword evidence="3 8" id="KW-0436">Ligase</keyword>
<dbReference type="SUPFAM" id="SSF56037">
    <property type="entry name" value="PheT/TilS domain"/>
    <property type="match status" value="1"/>
</dbReference>
<comment type="domain">
    <text evidence="8">The N-terminal region contains the highly conserved SGGXDS motif, predicted to be a P-loop motif involved in ATP binding.</text>
</comment>
<dbReference type="InterPro" id="IPR012795">
    <property type="entry name" value="tRNA_Ile_lys_synt_N"/>
</dbReference>
<gene>
    <name evidence="8" type="primary">tilS</name>
    <name evidence="9" type="ORF">B7C51_13145</name>
</gene>
<dbReference type="GO" id="GO:0006400">
    <property type="term" value="P:tRNA modification"/>
    <property type="evidence" value="ECO:0007669"/>
    <property type="project" value="UniProtKB-UniRule"/>
</dbReference>
<comment type="similarity">
    <text evidence="8">Belongs to the tRNA(Ile)-lysidine synthase family.</text>
</comment>
<dbReference type="CDD" id="cd01992">
    <property type="entry name" value="TilS_N"/>
    <property type="match status" value="1"/>
</dbReference>
<keyword evidence="6 8" id="KW-0067">ATP-binding</keyword>
<dbReference type="InterPro" id="IPR011063">
    <property type="entry name" value="TilS/TtcA_N"/>
</dbReference>
<keyword evidence="2 8" id="KW-0963">Cytoplasm</keyword>
<keyword evidence="4 8" id="KW-0819">tRNA processing</keyword>
<dbReference type="Pfam" id="PF11734">
    <property type="entry name" value="TilS_C"/>
    <property type="match status" value="1"/>
</dbReference>
<dbReference type="InterPro" id="IPR012796">
    <property type="entry name" value="Lysidine-tRNA-synth_C"/>
</dbReference>
<dbReference type="GO" id="GO:0032267">
    <property type="term" value="F:tRNA(Ile)-lysidine synthase activity"/>
    <property type="evidence" value="ECO:0007669"/>
    <property type="project" value="UniProtKB-EC"/>
</dbReference>
<dbReference type="PANTHER" id="PTHR43033">
    <property type="entry name" value="TRNA(ILE)-LYSIDINE SYNTHASE-RELATED"/>
    <property type="match status" value="1"/>
</dbReference>
<evidence type="ECO:0000256" key="6">
    <source>
        <dbReference type="ARBA" id="ARBA00022840"/>
    </source>
</evidence>
<dbReference type="NCBIfam" id="TIGR02433">
    <property type="entry name" value="lysidine_TilS_C"/>
    <property type="match status" value="1"/>
</dbReference>
<dbReference type="InterPro" id="IPR012094">
    <property type="entry name" value="tRNA_Ile_lys_synt"/>
</dbReference>
<keyword evidence="5 8" id="KW-0547">Nucleotide-binding</keyword>
<dbReference type="AlphaFoldDB" id="A0A1U9YP26"/>
<comment type="catalytic activity">
    <reaction evidence="7 8">
        <text>cytidine(34) in tRNA(Ile2) + L-lysine + ATP = lysidine(34) in tRNA(Ile2) + AMP + diphosphate + H(+)</text>
        <dbReference type="Rhea" id="RHEA:43744"/>
        <dbReference type="Rhea" id="RHEA-COMP:10625"/>
        <dbReference type="Rhea" id="RHEA-COMP:10670"/>
        <dbReference type="ChEBI" id="CHEBI:15378"/>
        <dbReference type="ChEBI" id="CHEBI:30616"/>
        <dbReference type="ChEBI" id="CHEBI:32551"/>
        <dbReference type="ChEBI" id="CHEBI:33019"/>
        <dbReference type="ChEBI" id="CHEBI:82748"/>
        <dbReference type="ChEBI" id="CHEBI:83665"/>
        <dbReference type="ChEBI" id="CHEBI:456215"/>
        <dbReference type="EC" id="6.3.4.19"/>
    </reaction>
</comment>
<evidence type="ECO:0000256" key="4">
    <source>
        <dbReference type="ARBA" id="ARBA00022694"/>
    </source>
</evidence>
<dbReference type="HAMAP" id="MF_01161">
    <property type="entry name" value="tRNA_Ile_lys_synt"/>
    <property type="match status" value="1"/>
</dbReference>
<name>A0A1U9YP26_9BACL</name>
<dbReference type="NCBIfam" id="TIGR02432">
    <property type="entry name" value="lysidine_TilS_N"/>
    <property type="match status" value="1"/>
</dbReference>
<dbReference type="Proteomes" id="UP000192727">
    <property type="component" value="Chromosome"/>
</dbReference>
<comment type="subcellular location">
    <subcellularLocation>
        <location evidence="1 8">Cytoplasm</location>
    </subcellularLocation>
</comment>
<evidence type="ECO:0000256" key="5">
    <source>
        <dbReference type="ARBA" id="ARBA00022741"/>
    </source>
</evidence>
<dbReference type="SMART" id="SM00977">
    <property type="entry name" value="TilS_C"/>
    <property type="match status" value="1"/>
</dbReference>
<accession>A0A1U9YP26</accession>
<dbReference type="InterPro" id="IPR014729">
    <property type="entry name" value="Rossmann-like_a/b/a_fold"/>
</dbReference>
<dbReference type="SUPFAM" id="SSF52402">
    <property type="entry name" value="Adenine nucleotide alpha hydrolases-like"/>
    <property type="match status" value="1"/>
</dbReference>
<sequence length="479" mass="54964">MVLLDKIKQNIHEQNLFQGGDTVVVAVSGGPDSIALLHMLYRLSDEQGWKVIAAHVNHQFRKEESAEEAKYVMSFASGLGIPCEVGVIDVPAYIRETSLNPQVAAREKRYEFLHKIANVYNADKIALAHHADDQAETVLMRIVRGTGLSGLTGIPIKRKEKNVELVRPMLRIYKNEVISYCHEHQLHFFRDSSNDSRKYFRNQVRLDVLPFLSSYNEHLPEALNRLAEMVKGEDDYMDEQARREMSSLVKCQKDSYSFGRTAFLSLHLALQRRVIKLILNYLALQAEKIDFITVEQIRLAILQDAHSNVRLNLPEELLFIREYEAIRIQKETEAARSFSYFVRLEQSSEHISVPESGLQIKFTVEELISNVPDSAYIPFSRDEACFDWDGLNKPLCLRSRKDGDRMEILGLNGSKKVKDMFIDAKIAPSRRDRIPLLTDADDKILWIPGMRRSGHALVTPETKRLLRVKCFHSGDPFIR</sequence>
<evidence type="ECO:0000313" key="9">
    <source>
        <dbReference type="EMBL" id="ARF68552.1"/>
    </source>
</evidence>
<evidence type="ECO:0000256" key="1">
    <source>
        <dbReference type="ARBA" id="ARBA00004496"/>
    </source>
</evidence>
<feature type="binding site" evidence="8">
    <location>
        <begin position="28"/>
        <end position="33"/>
    </location>
    <ligand>
        <name>ATP</name>
        <dbReference type="ChEBI" id="CHEBI:30616"/>
    </ligand>
</feature>
<dbReference type="PANTHER" id="PTHR43033:SF1">
    <property type="entry name" value="TRNA(ILE)-LYSIDINE SYNTHASE-RELATED"/>
    <property type="match status" value="1"/>
</dbReference>
<dbReference type="Gene3D" id="3.40.50.620">
    <property type="entry name" value="HUPs"/>
    <property type="match status" value="1"/>
</dbReference>
<dbReference type="GO" id="GO:0005737">
    <property type="term" value="C:cytoplasm"/>
    <property type="evidence" value="ECO:0007669"/>
    <property type="project" value="UniProtKB-SubCell"/>
</dbReference>
<proteinExistence type="inferred from homology"/>
<evidence type="ECO:0000256" key="7">
    <source>
        <dbReference type="ARBA" id="ARBA00048539"/>
    </source>
</evidence>
<dbReference type="RefSeq" id="WP_023482221.1">
    <property type="nucleotide sequence ID" value="NZ_CP019794.1"/>
</dbReference>
<evidence type="ECO:0000256" key="3">
    <source>
        <dbReference type="ARBA" id="ARBA00022598"/>
    </source>
</evidence>
<dbReference type="InterPro" id="IPR015262">
    <property type="entry name" value="tRNA_Ile_lys_synt_subst-bd"/>
</dbReference>
<evidence type="ECO:0000313" key="10">
    <source>
        <dbReference type="Proteomes" id="UP000192727"/>
    </source>
</evidence>
<dbReference type="EMBL" id="CP020557">
    <property type="protein sequence ID" value="ARF68552.1"/>
    <property type="molecule type" value="Genomic_DNA"/>
</dbReference>